<evidence type="ECO:0000256" key="1">
    <source>
        <dbReference type="ARBA" id="ARBA00022676"/>
    </source>
</evidence>
<dbReference type="InterPro" id="IPR002201">
    <property type="entry name" value="Glyco_trans_9"/>
</dbReference>
<dbReference type="Proteomes" id="UP001246576">
    <property type="component" value="Unassembled WGS sequence"/>
</dbReference>
<dbReference type="PANTHER" id="PTHR30160:SF21">
    <property type="entry name" value="LIPOPOLYSACCHARIDE CORE HEPTOSYLTRANSFERASE OPSX"/>
    <property type="match status" value="1"/>
</dbReference>
<keyword evidence="4" id="KW-1185">Reference proteome</keyword>
<protein>
    <submittedName>
        <fullName evidence="3">Glycosyltransferase family 9 protein</fullName>
    </submittedName>
</protein>
<dbReference type="PANTHER" id="PTHR30160">
    <property type="entry name" value="TETRAACYLDISACCHARIDE 4'-KINASE-RELATED"/>
    <property type="match status" value="1"/>
</dbReference>
<name>A0ABU2EKS3_9BURK</name>
<comment type="caution">
    <text evidence="3">The sequence shown here is derived from an EMBL/GenBank/DDBJ whole genome shotgun (WGS) entry which is preliminary data.</text>
</comment>
<gene>
    <name evidence="3" type="ORF">RI048_08995</name>
</gene>
<dbReference type="EMBL" id="JAVLSJ010000004">
    <property type="protein sequence ID" value="MDR9848347.1"/>
    <property type="molecule type" value="Genomic_DNA"/>
</dbReference>
<dbReference type="InterPro" id="IPR051199">
    <property type="entry name" value="LPS_LOS_Heptosyltrfase"/>
</dbReference>
<dbReference type="Gene3D" id="3.40.50.2000">
    <property type="entry name" value="Glycogen Phosphorylase B"/>
    <property type="match status" value="2"/>
</dbReference>
<dbReference type="SUPFAM" id="SSF53756">
    <property type="entry name" value="UDP-Glycosyltransferase/glycogen phosphorylase"/>
    <property type="match status" value="1"/>
</dbReference>
<evidence type="ECO:0000256" key="2">
    <source>
        <dbReference type="ARBA" id="ARBA00022679"/>
    </source>
</evidence>
<organism evidence="3 4">
    <name type="scientific">Herbaspirillum huttiense subsp. lycopersici</name>
    <dbReference type="NCBI Taxonomy" id="3074428"/>
    <lineage>
        <taxon>Bacteria</taxon>
        <taxon>Pseudomonadati</taxon>
        <taxon>Pseudomonadota</taxon>
        <taxon>Betaproteobacteria</taxon>
        <taxon>Burkholderiales</taxon>
        <taxon>Oxalobacteraceae</taxon>
        <taxon>Herbaspirillum</taxon>
    </lineage>
</organism>
<evidence type="ECO:0000313" key="4">
    <source>
        <dbReference type="Proteomes" id="UP001246576"/>
    </source>
</evidence>
<proteinExistence type="predicted"/>
<reference evidence="3" key="1">
    <citation type="submission" date="2023-09" db="EMBL/GenBank/DDBJ databases">
        <title>Description of first Herbaspirillum huttiense subsp. nephrolepsisexaltata and Herbaspirillum huttiense subsp. lycopersicon.</title>
        <authorList>
            <person name="Poudel M."/>
            <person name="Sharma A."/>
            <person name="Goss E."/>
            <person name="Tapia J.H."/>
            <person name="Harmon C.M."/>
            <person name="Jones J.B."/>
        </authorList>
    </citation>
    <scope>NUCLEOTIDE SEQUENCE</scope>
    <source>
        <strain evidence="3">SE1</strain>
    </source>
</reference>
<sequence>MPQTHIPPQLLQQSDKILIIAHLALGDFTYLQNSLRALAQAYPHLRIHVWVDELRRTDDASQWPHLKRYAIYDWLRECSFIERIYDETYSPALLEQSIGRAQAEAYPLVVSLGLLRRPAYARLARKLSPHGFVAGQTKPVHFMDVRTYLAYRKLDAVIPAYPKKEKGARHISDIYAGWFETLFGITIAPAERFPFVDIPPQWHAWSSEQLQQWGVGPQQKLIFVNGFSKAPERSWSLDRILDLARRLQSRPGWEEVHFVVNVVPEALADAERRLAAVQSPRLHLFSADQNFFQLPAMLARCQLVISVETAVMHLANAVHVPVLALMRRTSPEWTPIDQHNSTVIWVATPKGGVEEITTEQVIDHLAAWPPVQQLFAA</sequence>
<evidence type="ECO:0000313" key="3">
    <source>
        <dbReference type="EMBL" id="MDR9848347.1"/>
    </source>
</evidence>
<dbReference type="RefSeq" id="WP_310839848.1">
    <property type="nucleotide sequence ID" value="NZ_JAVLSJ010000004.1"/>
</dbReference>
<keyword evidence="2" id="KW-0808">Transferase</keyword>
<dbReference type="Pfam" id="PF01075">
    <property type="entry name" value="Glyco_transf_9"/>
    <property type="match status" value="1"/>
</dbReference>
<accession>A0ABU2EKS3</accession>
<keyword evidence="1" id="KW-0328">Glycosyltransferase</keyword>